<evidence type="ECO:0000313" key="7">
    <source>
        <dbReference type="Proteomes" id="UP000823900"/>
    </source>
</evidence>
<dbReference type="AlphaFoldDB" id="A0A9D2KPF8"/>
<dbReference type="GO" id="GO:0003723">
    <property type="term" value="F:RNA binding"/>
    <property type="evidence" value="ECO:0007669"/>
    <property type="project" value="InterPro"/>
</dbReference>
<dbReference type="PANTHER" id="PTHR21600">
    <property type="entry name" value="MITOCHONDRIAL RNA PSEUDOURIDINE SYNTHASE"/>
    <property type="match status" value="1"/>
</dbReference>
<dbReference type="PANTHER" id="PTHR21600:SF87">
    <property type="entry name" value="RNA PSEUDOURIDYLATE SYNTHASE DOMAIN-CONTAINING PROTEIN 1"/>
    <property type="match status" value="1"/>
</dbReference>
<dbReference type="InterPro" id="IPR050188">
    <property type="entry name" value="RluA_PseudoU_synthase"/>
</dbReference>
<dbReference type="EMBL" id="DWZA01000099">
    <property type="protein sequence ID" value="HJA72159.1"/>
    <property type="molecule type" value="Genomic_DNA"/>
</dbReference>
<accession>A0A9D2KPF8</accession>
<sequence length="219" mass="24395">MLRILFEDQSIIVVEKPAGVESQAVHGFGVDMVSEIRKHIHKLSPEDRGLYVGVIHRLDKPVQGVMVYAKTKKAAAALSKQVQDGRMKKTYLAIVCGKPVDNVGNYVDYLLKDGKNNHTKIVEKGITGAKRSELEYKVLKTAVISGKEFSLVEIRLLTGRHHQIRVQMAGHGTPVAGDRKYGIVDERQERLCLCAAGLSFFHPDTGKKLSFSIQPSWEF</sequence>
<comment type="caution">
    <text evidence="6">The sequence shown here is derived from an EMBL/GenBank/DDBJ whole genome shotgun (WGS) entry which is preliminary data.</text>
</comment>
<dbReference type="Proteomes" id="UP000823900">
    <property type="component" value="Unassembled WGS sequence"/>
</dbReference>
<feature type="domain" description="Pseudouridine synthase RsuA/RluA-like" evidence="5">
    <location>
        <begin position="11"/>
        <end position="169"/>
    </location>
</feature>
<dbReference type="Pfam" id="PF00849">
    <property type="entry name" value="PseudoU_synth_2"/>
    <property type="match status" value="1"/>
</dbReference>
<dbReference type="SUPFAM" id="SSF55120">
    <property type="entry name" value="Pseudouridine synthase"/>
    <property type="match status" value="1"/>
</dbReference>
<proteinExistence type="inferred from homology"/>
<organism evidence="6 7">
    <name type="scientific">Candidatus Lachnoclostridium stercoravium</name>
    <dbReference type="NCBI Taxonomy" id="2838633"/>
    <lineage>
        <taxon>Bacteria</taxon>
        <taxon>Bacillati</taxon>
        <taxon>Bacillota</taxon>
        <taxon>Clostridia</taxon>
        <taxon>Lachnospirales</taxon>
        <taxon>Lachnospiraceae</taxon>
    </lineage>
</organism>
<evidence type="ECO:0000256" key="3">
    <source>
        <dbReference type="ARBA" id="ARBA00031870"/>
    </source>
</evidence>
<comment type="similarity">
    <text evidence="2">Belongs to the pseudouridine synthase RluA family.</text>
</comment>
<name>A0A9D2KPF8_9FIRM</name>
<protein>
    <recommendedName>
        <fullName evidence="3">RNA pseudouridylate synthase</fullName>
    </recommendedName>
    <alternativeName>
        <fullName evidence="4">RNA-uridine isomerase</fullName>
    </alternativeName>
</protein>
<dbReference type="InterPro" id="IPR020103">
    <property type="entry name" value="PsdUridine_synth_cat_dom_sf"/>
</dbReference>
<dbReference type="GO" id="GO:0140098">
    <property type="term" value="F:catalytic activity, acting on RNA"/>
    <property type="evidence" value="ECO:0007669"/>
    <property type="project" value="UniProtKB-ARBA"/>
</dbReference>
<dbReference type="Gene3D" id="3.30.2350.10">
    <property type="entry name" value="Pseudouridine synthase"/>
    <property type="match status" value="1"/>
</dbReference>
<dbReference type="GO" id="GO:0009982">
    <property type="term" value="F:pseudouridine synthase activity"/>
    <property type="evidence" value="ECO:0007669"/>
    <property type="project" value="InterPro"/>
</dbReference>
<comment type="catalytic activity">
    <reaction evidence="1">
        <text>a uridine in RNA = a pseudouridine in RNA</text>
        <dbReference type="Rhea" id="RHEA:48348"/>
        <dbReference type="Rhea" id="RHEA-COMP:12068"/>
        <dbReference type="Rhea" id="RHEA-COMP:12069"/>
        <dbReference type="ChEBI" id="CHEBI:65314"/>
        <dbReference type="ChEBI" id="CHEBI:65315"/>
    </reaction>
</comment>
<gene>
    <name evidence="6" type="ORF">IAA07_11400</name>
</gene>
<evidence type="ECO:0000313" key="6">
    <source>
        <dbReference type="EMBL" id="HJA72159.1"/>
    </source>
</evidence>
<dbReference type="CDD" id="cd02869">
    <property type="entry name" value="PseudoU_synth_RluA_like"/>
    <property type="match status" value="1"/>
</dbReference>
<reference evidence="6" key="2">
    <citation type="submission" date="2021-04" db="EMBL/GenBank/DDBJ databases">
        <authorList>
            <person name="Gilroy R."/>
        </authorList>
    </citation>
    <scope>NUCLEOTIDE SEQUENCE</scope>
    <source>
        <strain evidence="6">CHK178-16964</strain>
    </source>
</reference>
<evidence type="ECO:0000256" key="1">
    <source>
        <dbReference type="ARBA" id="ARBA00000073"/>
    </source>
</evidence>
<reference evidence="6" key="1">
    <citation type="journal article" date="2021" name="PeerJ">
        <title>Extensive microbial diversity within the chicken gut microbiome revealed by metagenomics and culture.</title>
        <authorList>
            <person name="Gilroy R."/>
            <person name="Ravi A."/>
            <person name="Getino M."/>
            <person name="Pursley I."/>
            <person name="Horton D.L."/>
            <person name="Alikhan N.F."/>
            <person name="Baker D."/>
            <person name="Gharbi K."/>
            <person name="Hall N."/>
            <person name="Watson M."/>
            <person name="Adriaenssens E.M."/>
            <person name="Foster-Nyarko E."/>
            <person name="Jarju S."/>
            <person name="Secka A."/>
            <person name="Antonio M."/>
            <person name="Oren A."/>
            <person name="Chaudhuri R.R."/>
            <person name="La Ragione R."/>
            <person name="Hildebrand F."/>
            <person name="Pallen M.J."/>
        </authorList>
    </citation>
    <scope>NUCLEOTIDE SEQUENCE</scope>
    <source>
        <strain evidence="6">CHK178-16964</strain>
    </source>
</reference>
<evidence type="ECO:0000259" key="5">
    <source>
        <dbReference type="Pfam" id="PF00849"/>
    </source>
</evidence>
<evidence type="ECO:0000256" key="4">
    <source>
        <dbReference type="ARBA" id="ARBA00033164"/>
    </source>
</evidence>
<evidence type="ECO:0000256" key="2">
    <source>
        <dbReference type="ARBA" id="ARBA00010876"/>
    </source>
</evidence>
<dbReference type="InterPro" id="IPR006145">
    <property type="entry name" value="PsdUridine_synth_RsuA/RluA"/>
</dbReference>
<dbReference type="GO" id="GO:0000455">
    <property type="term" value="P:enzyme-directed rRNA pseudouridine synthesis"/>
    <property type="evidence" value="ECO:0007669"/>
    <property type="project" value="TreeGrafter"/>
</dbReference>